<evidence type="ECO:0000256" key="5">
    <source>
        <dbReference type="ARBA" id="ARBA00022989"/>
    </source>
</evidence>
<dbReference type="PANTHER" id="PTHR24221">
    <property type="entry name" value="ATP-BINDING CASSETTE SUB-FAMILY B"/>
    <property type="match status" value="1"/>
</dbReference>
<keyword evidence="5 8" id="KW-1133">Transmembrane helix</keyword>
<keyword evidence="6 8" id="KW-0472">Membrane</keyword>
<evidence type="ECO:0000256" key="6">
    <source>
        <dbReference type="ARBA" id="ARBA00023136"/>
    </source>
</evidence>
<keyword evidence="2 8" id="KW-0812">Transmembrane</keyword>
<dbReference type="EMBL" id="LWDP01000003">
    <property type="protein sequence ID" value="ORD95104.1"/>
    <property type="molecule type" value="Genomic_DNA"/>
</dbReference>
<dbReference type="Gene3D" id="3.40.50.300">
    <property type="entry name" value="P-loop containing nucleotide triphosphate hydrolases"/>
    <property type="match status" value="1"/>
</dbReference>
<evidence type="ECO:0000256" key="1">
    <source>
        <dbReference type="ARBA" id="ARBA00004141"/>
    </source>
</evidence>
<dbReference type="InterPro" id="IPR003439">
    <property type="entry name" value="ABC_transporter-like_ATP-bd"/>
</dbReference>
<dbReference type="PROSITE" id="PS50893">
    <property type="entry name" value="ABC_TRANSPORTER_2"/>
    <property type="match status" value="1"/>
</dbReference>
<feature type="transmembrane region" description="Helical" evidence="8">
    <location>
        <begin position="239"/>
        <end position="263"/>
    </location>
</feature>
<dbReference type="InterPro" id="IPR003593">
    <property type="entry name" value="AAA+_ATPase"/>
</dbReference>
<comment type="caution">
    <text evidence="10">The sequence shown here is derived from an EMBL/GenBank/DDBJ whole genome shotgun (WGS) entry which is preliminary data.</text>
</comment>
<comment type="similarity">
    <text evidence="7">Belongs to the ABC transporter superfamily. ABCB family. Heavy Metal importer (TC 3.A.1.210) subfamily.</text>
</comment>
<keyword evidence="4" id="KW-0067">ATP-binding</keyword>
<dbReference type="InterPro" id="IPR039421">
    <property type="entry name" value="Type_1_exporter"/>
</dbReference>
<dbReference type="GO" id="GO:0005524">
    <property type="term" value="F:ATP binding"/>
    <property type="evidence" value="ECO:0007669"/>
    <property type="project" value="UniProtKB-KW"/>
</dbReference>
<evidence type="ECO:0000256" key="3">
    <source>
        <dbReference type="ARBA" id="ARBA00022741"/>
    </source>
</evidence>
<evidence type="ECO:0000256" key="7">
    <source>
        <dbReference type="ARBA" id="ARBA00024363"/>
    </source>
</evidence>
<dbReference type="SMART" id="SM00382">
    <property type="entry name" value="AAA"/>
    <property type="match status" value="1"/>
</dbReference>
<keyword evidence="11" id="KW-1185">Reference proteome</keyword>
<dbReference type="AlphaFoldDB" id="A0A1Y1S9G9"/>
<feature type="transmembrane region" description="Helical" evidence="8">
    <location>
        <begin position="130"/>
        <end position="149"/>
    </location>
</feature>
<dbReference type="GO" id="GO:0016887">
    <property type="term" value="F:ATP hydrolysis activity"/>
    <property type="evidence" value="ECO:0007669"/>
    <property type="project" value="InterPro"/>
</dbReference>
<accession>A0A1Y1S9G9</accession>
<dbReference type="OrthoDB" id="6500128at2759"/>
<sequence length="572" mass="64587">MAKFKDRQGRSLFGILFAVPNATAAVPTIIAVAVAASCISLYTSSQEGVANNLGLGTAGMLLYATLKLLHSLLEYVNSVLATDLVAKSYQNAVRVFYDEYSNLKYVDFMRIGVGAIQCSITRRSGALIKFLRILTLRFVINLIYLGVIVSRLALYISLATFAKAGGVLLAFFLALSLLQIRRARLRRLINDATNKNSQKLLDVLINYERVRSYCNEETELMKYRVAMDEMVYYRQIYEVLYVLIAYFTTVAFLMVFVTIYYSLNYHERISRIQLEEVIFTSFKMNNVVVSILQDMNSVYTSYFNFTASGIEDVQVEEAEADAAKFRLHRLTDRIDVINLNLHFGSSRVLKNVNCTIRRGEKIAVCGPSSAGKTVFLRTVLGLYPYRGAVIFDGYEQKQIQTSSLLANIGYISQETQIFDTTIMDNLKMGESSLSDEHVMKCCKLFRLHGLFKELGYDTPVGSLGNRLSGGQKQKLVFMRTLLKAAPLLLLDQATSALDIQTERFFLESLRIYLENVTVLASVKNVLVLPDFDRIFYFEEGRLAAEGSFDTLLSDSVDFSVFYKKSLSEMNKM</sequence>
<dbReference type="GO" id="GO:0016020">
    <property type="term" value="C:membrane"/>
    <property type="evidence" value="ECO:0007669"/>
    <property type="project" value="UniProtKB-SubCell"/>
</dbReference>
<dbReference type="Gene3D" id="1.20.1560.10">
    <property type="entry name" value="ABC transporter type 1, transmembrane domain"/>
    <property type="match status" value="1"/>
</dbReference>
<dbReference type="PANTHER" id="PTHR24221:SF654">
    <property type="entry name" value="ATP-BINDING CASSETTE SUB-FAMILY B MEMBER 6"/>
    <property type="match status" value="1"/>
</dbReference>
<comment type="subcellular location">
    <subcellularLocation>
        <location evidence="1">Membrane</location>
        <topology evidence="1">Multi-pass membrane protein</topology>
    </subcellularLocation>
</comment>
<dbReference type="Proteomes" id="UP000192639">
    <property type="component" value="Unassembled WGS sequence"/>
</dbReference>
<evidence type="ECO:0000313" key="10">
    <source>
        <dbReference type="EMBL" id="ORD95104.1"/>
    </source>
</evidence>
<gene>
    <name evidence="10" type="ORF">ECANGB1_2776</name>
</gene>
<feature type="domain" description="ABC transporter" evidence="9">
    <location>
        <begin position="334"/>
        <end position="564"/>
    </location>
</feature>
<feature type="transmembrane region" description="Helical" evidence="8">
    <location>
        <begin position="12"/>
        <end position="42"/>
    </location>
</feature>
<dbReference type="SUPFAM" id="SSF90123">
    <property type="entry name" value="ABC transporter transmembrane region"/>
    <property type="match status" value="1"/>
</dbReference>
<reference evidence="10 11" key="1">
    <citation type="journal article" date="2017" name="Environ. Microbiol.">
        <title>Decay of the glycolytic pathway and adaptation to intranuclear parasitism within Enterocytozoonidae microsporidia.</title>
        <authorList>
            <person name="Wiredu Boakye D."/>
            <person name="Jaroenlak P."/>
            <person name="Prachumwat A."/>
            <person name="Williams T.A."/>
            <person name="Bateman K.S."/>
            <person name="Itsathitphaisarn O."/>
            <person name="Sritunyalucksana K."/>
            <person name="Paszkiewicz K.H."/>
            <person name="Moore K.A."/>
            <person name="Stentiford G.D."/>
            <person name="Williams B.A."/>
        </authorList>
    </citation>
    <scope>NUCLEOTIDE SEQUENCE [LARGE SCALE GENOMIC DNA]</scope>
    <source>
        <strain evidence="10 11">GB1</strain>
    </source>
</reference>
<evidence type="ECO:0000259" key="9">
    <source>
        <dbReference type="PROSITE" id="PS50893"/>
    </source>
</evidence>
<proteinExistence type="inferred from homology"/>
<feature type="transmembrane region" description="Helical" evidence="8">
    <location>
        <begin position="155"/>
        <end position="178"/>
    </location>
</feature>
<evidence type="ECO:0000256" key="2">
    <source>
        <dbReference type="ARBA" id="ARBA00022692"/>
    </source>
</evidence>
<name>A0A1Y1S9G9_9MICR</name>
<dbReference type="GO" id="GO:0034040">
    <property type="term" value="F:ATPase-coupled lipid transmembrane transporter activity"/>
    <property type="evidence" value="ECO:0007669"/>
    <property type="project" value="TreeGrafter"/>
</dbReference>
<organism evidence="10 11">
    <name type="scientific">Enterospora canceri</name>
    <dbReference type="NCBI Taxonomy" id="1081671"/>
    <lineage>
        <taxon>Eukaryota</taxon>
        <taxon>Fungi</taxon>
        <taxon>Fungi incertae sedis</taxon>
        <taxon>Microsporidia</taxon>
        <taxon>Enterocytozoonidae</taxon>
        <taxon>Enterospora</taxon>
    </lineage>
</organism>
<dbReference type="SUPFAM" id="SSF52540">
    <property type="entry name" value="P-loop containing nucleoside triphosphate hydrolases"/>
    <property type="match status" value="1"/>
</dbReference>
<evidence type="ECO:0000313" key="11">
    <source>
        <dbReference type="Proteomes" id="UP000192639"/>
    </source>
</evidence>
<dbReference type="Pfam" id="PF00005">
    <property type="entry name" value="ABC_tran"/>
    <property type="match status" value="1"/>
</dbReference>
<evidence type="ECO:0000256" key="8">
    <source>
        <dbReference type="SAM" id="Phobius"/>
    </source>
</evidence>
<keyword evidence="3" id="KW-0547">Nucleotide-binding</keyword>
<dbReference type="VEuPathDB" id="MicrosporidiaDB:ECANGB1_2776"/>
<protein>
    <recommendedName>
        <fullName evidence="9">ABC transporter domain-containing protein</fullName>
    </recommendedName>
</protein>
<dbReference type="InterPro" id="IPR036640">
    <property type="entry name" value="ABC1_TM_sf"/>
</dbReference>
<dbReference type="InterPro" id="IPR027417">
    <property type="entry name" value="P-loop_NTPase"/>
</dbReference>
<feature type="transmembrane region" description="Helical" evidence="8">
    <location>
        <begin position="48"/>
        <end position="66"/>
    </location>
</feature>
<evidence type="ECO:0000256" key="4">
    <source>
        <dbReference type="ARBA" id="ARBA00022840"/>
    </source>
</evidence>